<evidence type="ECO:0000313" key="4">
    <source>
        <dbReference type="Proteomes" id="UP000182983"/>
    </source>
</evidence>
<feature type="region of interest" description="Disordered" evidence="1">
    <location>
        <begin position="380"/>
        <end position="399"/>
    </location>
</feature>
<evidence type="ECO:0000259" key="2">
    <source>
        <dbReference type="Pfam" id="PF16261"/>
    </source>
</evidence>
<name>A0A1H6HFC0_MAGFU</name>
<gene>
    <name evidence="3" type="ORF">SAMN04244559_01333</name>
</gene>
<dbReference type="OrthoDB" id="238183at2"/>
<sequence length="399" mass="43764">MTAAAQVQNAARPQGSGGLAAVMEQERQPKPVLHPSPGLGAWLKEIGGSLAFSTYQSSRLFFLFADEDGATVAQERIVGSAMGLAVNERALWVSNKEQIWRFSNVGSLTIKDELWQAVYMPRKGYFIGRCDTHDIVPGGIFKGRGYELAFVNTAFSCIATVDPHYGFRPLWKPDFITALSPEDRCHLNGMGVQDGQLAYVTLCGRFDTPIGWKAVKNGGGCVIDIRTDEVLCATGLSMPHSPRWHQGRLWLLNSGDGDFGYLDNGRFVPVALCPGFARGLCFIGDYAVIGLSKLRDNFFSTGMALKSRLEDLHIPQRAGLLVIDLRTGQTVHWLTIEGVVTELYDVAFLPGITRPYTPGFAEPQLHRRVIHAPEGEFVFAPPRPLPDSKPETLTEGTPS</sequence>
<protein>
    <submittedName>
        <fullName evidence="3">TIGR03032 family protein</fullName>
    </submittedName>
</protein>
<dbReference type="InterPro" id="IPR017481">
    <property type="entry name" value="CHP03032"/>
</dbReference>
<proteinExistence type="predicted"/>
<dbReference type="Pfam" id="PF16261">
    <property type="entry name" value="DUF4915"/>
    <property type="match status" value="1"/>
</dbReference>
<dbReference type="EMBL" id="FNWO01000004">
    <property type="protein sequence ID" value="SEH32838.1"/>
    <property type="molecule type" value="Genomic_DNA"/>
</dbReference>
<dbReference type="RefSeq" id="WP_074766763.1">
    <property type="nucleotide sequence ID" value="NZ_FNWO01000004.1"/>
</dbReference>
<evidence type="ECO:0000313" key="3">
    <source>
        <dbReference type="EMBL" id="SEH32838.1"/>
    </source>
</evidence>
<reference evidence="4" key="1">
    <citation type="submission" date="2016-10" db="EMBL/GenBank/DDBJ databases">
        <authorList>
            <person name="Varghese N."/>
            <person name="Submissions S."/>
        </authorList>
    </citation>
    <scope>NUCLEOTIDE SEQUENCE [LARGE SCALE GENOMIC DNA]</scope>
    <source>
        <strain evidence="4">DSM 13234</strain>
    </source>
</reference>
<dbReference type="Proteomes" id="UP000182983">
    <property type="component" value="Unassembled WGS sequence"/>
</dbReference>
<dbReference type="SUPFAM" id="SSF63825">
    <property type="entry name" value="YWTD domain"/>
    <property type="match status" value="1"/>
</dbReference>
<accession>A0A1H6HFC0</accession>
<dbReference type="AlphaFoldDB" id="A0A1H6HFC0"/>
<evidence type="ECO:0000256" key="1">
    <source>
        <dbReference type="SAM" id="MobiDB-lite"/>
    </source>
</evidence>
<feature type="domain" description="Conserved hypothetical protein CHP03032" evidence="2">
    <location>
        <begin position="39"/>
        <end position="356"/>
    </location>
</feature>
<dbReference type="NCBIfam" id="TIGR03032">
    <property type="entry name" value="TIGR03032 family protein"/>
    <property type="match status" value="1"/>
</dbReference>
<keyword evidence="4" id="KW-1185">Reference proteome</keyword>
<organism evidence="3 4">
    <name type="scientific">Magnetospirillum fulvum</name>
    <name type="common">Rhodospirillum fulvum</name>
    <dbReference type="NCBI Taxonomy" id="1082"/>
    <lineage>
        <taxon>Bacteria</taxon>
        <taxon>Pseudomonadati</taxon>
        <taxon>Pseudomonadota</taxon>
        <taxon>Alphaproteobacteria</taxon>
        <taxon>Rhodospirillales</taxon>
        <taxon>Rhodospirillaceae</taxon>
        <taxon>Magnetospirillum</taxon>
    </lineage>
</organism>